<protein>
    <submittedName>
        <fullName evidence="1">Uncharacterized protein</fullName>
    </submittedName>
</protein>
<accession>A0ABM8CW69</accession>
<organism evidence="1 2">
    <name type="scientific">Nocardia sputorum</name>
    <dbReference type="NCBI Taxonomy" id="2984338"/>
    <lineage>
        <taxon>Bacteria</taxon>
        <taxon>Bacillati</taxon>
        <taxon>Actinomycetota</taxon>
        <taxon>Actinomycetes</taxon>
        <taxon>Mycobacteriales</taxon>
        <taxon>Nocardiaceae</taxon>
        <taxon>Nocardia</taxon>
    </lineage>
</organism>
<sequence>MSDPQAASAPEMASAAAAVARDTRRVLAGRSMVGNLSARVAGGLARVGLGQANMVVRPPIAAQM</sequence>
<dbReference type="EMBL" id="AP026978">
    <property type="protein sequence ID" value="BDT99229.1"/>
    <property type="molecule type" value="Genomic_DNA"/>
</dbReference>
<name>A0ABM8CW69_9NOCA</name>
<dbReference type="Proteomes" id="UP001317870">
    <property type="component" value="Chromosome"/>
</dbReference>
<reference evidence="1 2" key="1">
    <citation type="submission" date="2022-11" db="EMBL/GenBank/DDBJ databases">
        <title>Genome Sequencing of Nocardia sp. ON39_IFM12276 and assembly.</title>
        <authorList>
            <person name="Shimojima M."/>
            <person name="Toyokawa M."/>
            <person name="Uesaka K."/>
        </authorList>
    </citation>
    <scope>NUCLEOTIDE SEQUENCE [LARGE SCALE GENOMIC DNA]</scope>
    <source>
        <strain evidence="1 2">IFM 12276</strain>
    </source>
</reference>
<gene>
    <name evidence="1" type="ORF">IFM12276_22580</name>
</gene>
<evidence type="ECO:0000313" key="1">
    <source>
        <dbReference type="EMBL" id="BDT99229.1"/>
    </source>
</evidence>
<evidence type="ECO:0000313" key="2">
    <source>
        <dbReference type="Proteomes" id="UP001317870"/>
    </source>
</evidence>
<keyword evidence="2" id="KW-1185">Reference proteome</keyword>
<proteinExistence type="predicted"/>